<keyword evidence="2" id="KW-0805">Transcription regulation</keyword>
<feature type="modified residue" description="4-aspartylphosphate" evidence="5">
    <location>
        <position position="73"/>
    </location>
</feature>
<dbReference type="NCBIfam" id="TIGR01557">
    <property type="entry name" value="myb_SHAQKYF"/>
    <property type="match status" value="1"/>
</dbReference>
<feature type="region of interest" description="Disordered" evidence="6">
    <location>
        <begin position="517"/>
        <end position="547"/>
    </location>
</feature>
<dbReference type="GO" id="GO:0000160">
    <property type="term" value="P:phosphorelay signal transduction system"/>
    <property type="evidence" value="ECO:0007669"/>
    <property type="project" value="UniProtKB-KW"/>
</dbReference>
<dbReference type="SMART" id="SM00448">
    <property type="entry name" value="REC"/>
    <property type="match status" value="1"/>
</dbReference>
<feature type="region of interest" description="Disordered" evidence="6">
    <location>
        <begin position="275"/>
        <end position="297"/>
    </location>
</feature>
<dbReference type="SUPFAM" id="SSF52172">
    <property type="entry name" value="CheY-like"/>
    <property type="match status" value="1"/>
</dbReference>
<dbReference type="AlphaFoldDB" id="A0A9Q0H223"/>
<dbReference type="InterPro" id="IPR006447">
    <property type="entry name" value="Myb_dom_plants"/>
</dbReference>
<evidence type="ECO:0000256" key="6">
    <source>
        <dbReference type="SAM" id="MobiDB-lite"/>
    </source>
</evidence>
<evidence type="ECO:0000259" key="7">
    <source>
        <dbReference type="PROSITE" id="PS50110"/>
    </source>
</evidence>
<dbReference type="OrthoDB" id="21225at2759"/>
<dbReference type="PANTHER" id="PTHR43874:SF19">
    <property type="entry name" value="RESPONSE REGULATOR 23-RELATED"/>
    <property type="match status" value="1"/>
</dbReference>
<feature type="compositionally biased region" description="Pro residues" evidence="6">
    <location>
        <begin position="520"/>
        <end position="533"/>
    </location>
</feature>
<proteinExistence type="predicted"/>
<evidence type="ECO:0000313" key="8">
    <source>
        <dbReference type="EMBL" id="KAJ4957221.1"/>
    </source>
</evidence>
<feature type="region of interest" description="Disordered" evidence="6">
    <location>
        <begin position="240"/>
        <end position="262"/>
    </location>
</feature>
<dbReference type="Gene3D" id="3.40.50.2300">
    <property type="match status" value="1"/>
</dbReference>
<protein>
    <recommendedName>
        <fullName evidence="7">Response regulatory domain-containing protein</fullName>
    </recommendedName>
</protein>
<evidence type="ECO:0000256" key="4">
    <source>
        <dbReference type="ARBA" id="ARBA00023242"/>
    </source>
</evidence>
<dbReference type="InterPro" id="IPR001789">
    <property type="entry name" value="Sig_transdc_resp-reg_receiver"/>
</dbReference>
<dbReference type="Proteomes" id="UP001141806">
    <property type="component" value="Unassembled WGS sequence"/>
</dbReference>
<dbReference type="GO" id="GO:0003677">
    <property type="term" value="F:DNA binding"/>
    <property type="evidence" value="ECO:0007669"/>
    <property type="project" value="InterPro"/>
</dbReference>
<evidence type="ECO:0000313" key="9">
    <source>
        <dbReference type="Proteomes" id="UP001141806"/>
    </source>
</evidence>
<evidence type="ECO:0000256" key="5">
    <source>
        <dbReference type="PROSITE-ProRule" id="PRU00169"/>
    </source>
</evidence>
<dbReference type="GO" id="GO:0009736">
    <property type="term" value="P:cytokinin-activated signaling pathway"/>
    <property type="evidence" value="ECO:0007669"/>
    <property type="project" value="InterPro"/>
</dbReference>
<name>A0A9Q0H223_9MAGN</name>
<feature type="domain" description="Response regulatory" evidence="7">
    <location>
        <begin position="22"/>
        <end position="137"/>
    </location>
</feature>
<organism evidence="8 9">
    <name type="scientific">Protea cynaroides</name>
    <dbReference type="NCBI Taxonomy" id="273540"/>
    <lineage>
        <taxon>Eukaryota</taxon>
        <taxon>Viridiplantae</taxon>
        <taxon>Streptophyta</taxon>
        <taxon>Embryophyta</taxon>
        <taxon>Tracheophyta</taxon>
        <taxon>Spermatophyta</taxon>
        <taxon>Magnoliopsida</taxon>
        <taxon>Proteales</taxon>
        <taxon>Proteaceae</taxon>
        <taxon>Protea</taxon>
    </lineage>
</organism>
<dbReference type="CDD" id="cd17584">
    <property type="entry name" value="REC_typeB_ARR-like"/>
    <property type="match status" value="1"/>
</dbReference>
<evidence type="ECO:0000256" key="2">
    <source>
        <dbReference type="ARBA" id="ARBA00023015"/>
    </source>
</evidence>
<dbReference type="EMBL" id="JAMYWD010000011">
    <property type="protein sequence ID" value="KAJ4957221.1"/>
    <property type="molecule type" value="Genomic_DNA"/>
</dbReference>
<evidence type="ECO:0000256" key="3">
    <source>
        <dbReference type="ARBA" id="ARBA00023163"/>
    </source>
</evidence>
<keyword evidence="4" id="KW-0539">Nucleus</keyword>
<dbReference type="Pfam" id="PF00072">
    <property type="entry name" value="Response_reg"/>
    <property type="match status" value="1"/>
</dbReference>
<feature type="compositionally biased region" description="Basic and acidic residues" evidence="6">
    <location>
        <begin position="176"/>
        <end position="192"/>
    </location>
</feature>
<dbReference type="Gene3D" id="1.10.10.60">
    <property type="entry name" value="Homeodomain-like"/>
    <property type="match status" value="1"/>
</dbReference>
<keyword evidence="1" id="KW-0902">Two-component regulatory system</keyword>
<gene>
    <name evidence="8" type="ORF">NE237_014004</name>
</gene>
<dbReference type="InterPro" id="IPR009057">
    <property type="entry name" value="Homeodomain-like_sf"/>
</dbReference>
<keyword evidence="9" id="KW-1185">Reference proteome</keyword>
<comment type="caution">
    <text evidence="8">The sequence shown here is derived from an EMBL/GenBank/DDBJ whole genome shotgun (WGS) entry which is preliminary data.</text>
</comment>
<dbReference type="PROSITE" id="PS50110">
    <property type="entry name" value="RESPONSE_REGULATORY"/>
    <property type="match status" value="1"/>
</dbReference>
<reference evidence="8" key="1">
    <citation type="journal article" date="2023" name="Plant J.">
        <title>The genome of the king protea, Protea cynaroides.</title>
        <authorList>
            <person name="Chang J."/>
            <person name="Duong T.A."/>
            <person name="Schoeman C."/>
            <person name="Ma X."/>
            <person name="Roodt D."/>
            <person name="Barker N."/>
            <person name="Li Z."/>
            <person name="Van de Peer Y."/>
            <person name="Mizrachi E."/>
        </authorList>
    </citation>
    <scope>NUCLEOTIDE SEQUENCE</scope>
    <source>
        <tissue evidence="8">Young leaves</tissue>
    </source>
</reference>
<accession>A0A9Q0H223</accession>
<dbReference type="PANTHER" id="PTHR43874">
    <property type="entry name" value="TWO-COMPONENT RESPONSE REGULATOR"/>
    <property type="match status" value="1"/>
</dbReference>
<sequence>MDDQRALTTESSSTKPLSFGIRILVVDDDATCLKIVEVMLQKFQYEVAAFKHAPDALAILRERRGGFDIILTDLHMPGMDGIALLHQVEVEFKIPVVMMSSDTKEVAASKCLEKGASFYLTKPLTRSDISNLWQFVFLKKRVETNSIEQIGRDIETPSPEEVSKEDTEHPSSVNESKSRQEPGKKICTKKEPKKGELKVEAVPIKILEVMNHPGLTRENVASHLQKYRIFLRRLKEASRSSERNNFRSLSNKSSFSSGQPSALDMLEQGFSGISQQEGTQKSLQPRAKRCSTSGVEVENSLQKMTYKNLKQPSLDIISSDINQQNDGTCSSFQMESPNVREGSSLYGGIPNTLASDSDTLAMIRQQSQERMVNFARGSLDHSFNTTRLPGDNIQNVGSMFNNLNQASNFSYIKNGFAGIQMNSNGNLIGFNQMPIGQGPSNSANSGYSRMDEIRNGKKPIVDTGNSLPLPGIPSSHSDYAAQVLALLGGLVPLGSTSSSRFASTDPFSSILTNVSEQLPLLPPSPPPPPPHPLPQQQQNGTEAKEIDRVSEMKSNCEIEVGEADCIYELMKNDSSFENFSFAPSVDVDINLDDILASP</sequence>
<feature type="compositionally biased region" description="Basic and acidic residues" evidence="6">
    <location>
        <begin position="150"/>
        <end position="169"/>
    </location>
</feature>
<keyword evidence="3" id="KW-0804">Transcription</keyword>
<evidence type="ECO:0000256" key="1">
    <source>
        <dbReference type="ARBA" id="ARBA00023012"/>
    </source>
</evidence>
<keyword evidence="5" id="KW-0597">Phosphoprotein</keyword>
<feature type="region of interest" description="Disordered" evidence="6">
    <location>
        <begin position="149"/>
        <end position="192"/>
    </location>
</feature>
<dbReference type="SUPFAM" id="SSF46689">
    <property type="entry name" value="Homeodomain-like"/>
    <property type="match status" value="1"/>
</dbReference>
<dbReference type="InterPro" id="IPR011006">
    <property type="entry name" value="CheY-like_superfamily"/>
</dbReference>
<dbReference type="InterPro" id="IPR045279">
    <property type="entry name" value="ARR-like"/>
</dbReference>
<feature type="compositionally biased region" description="Low complexity" evidence="6">
    <location>
        <begin position="246"/>
        <end position="257"/>
    </location>
</feature>